<proteinExistence type="predicted"/>
<dbReference type="EMBL" id="LR796655">
    <property type="protein sequence ID" value="CAB4157410.1"/>
    <property type="molecule type" value="Genomic_DNA"/>
</dbReference>
<reference evidence="2" key="1">
    <citation type="submission" date="2020-04" db="EMBL/GenBank/DDBJ databases">
        <authorList>
            <person name="Chiriac C."/>
            <person name="Salcher M."/>
            <person name="Ghai R."/>
            <person name="Kavagutti S V."/>
        </authorList>
    </citation>
    <scope>NUCLEOTIDE SEQUENCE</scope>
</reference>
<feature type="compositionally biased region" description="Acidic residues" evidence="1">
    <location>
        <begin position="63"/>
        <end position="78"/>
    </location>
</feature>
<accession>A0A6J5NCF5</accession>
<organism evidence="2">
    <name type="scientific">uncultured Caudovirales phage</name>
    <dbReference type="NCBI Taxonomy" id="2100421"/>
    <lineage>
        <taxon>Viruses</taxon>
        <taxon>Duplodnaviria</taxon>
        <taxon>Heunggongvirae</taxon>
        <taxon>Uroviricota</taxon>
        <taxon>Caudoviricetes</taxon>
        <taxon>Peduoviridae</taxon>
        <taxon>Maltschvirus</taxon>
        <taxon>Maltschvirus maltsch</taxon>
    </lineage>
</organism>
<feature type="region of interest" description="Disordered" evidence="1">
    <location>
        <begin position="59"/>
        <end position="78"/>
    </location>
</feature>
<gene>
    <name evidence="2" type="ORF">UFOVP678_25</name>
</gene>
<name>A0A6J5NCF5_9CAUD</name>
<evidence type="ECO:0000313" key="2">
    <source>
        <dbReference type="EMBL" id="CAB4157410.1"/>
    </source>
</evidence>
<protein>
    <submittedName>
        <fullName evidence="2">Uncharacterized protein</fullName>
    </submittedName>
</protein>
<evidence type="ECO:0000256" key="1">
    <source>
        <dbReference type="SAM" id="MobiDB-lite"/>
    </source>
</evidence>
<sequence length="78" mass="8908">MLTDYEATIKHALTRKYLEICSDCLKTIDAYIPIQVRQDLMNESDTALSESLVDDGGYIDGGLDADDPDDYWTDWDNR</sequence>